<comment type="caution">
    <text evidence="1">The sequence shown here is derived from an EMBL/GenBank/DDBJ whole genome shotgun (WGS) entry which is preliminary data.</text>
</comment>
<evidence type="ECO:0000313" key="1">
    <source>
        <dbReference type="EMBL" id="KAJ7044637.1"/>
    </source>
</evidence>
<dbReference type="Proteomes" id="UP001218188">
    <property type="component" value="Unassembled WGS sequence"/>
</dbReference>
<keyword evidence="2" id="KW-1185">Reference proteome</keyword>
<gene>
    <name evidence="1" type="ORF">C8F04DRAFT_592744</name>
</gene>
<name>A0AAD6TIS6_9AGAR</name>
<accession>A0AAD6TIS6</accession>
<proteinExistence type="predicted"/>
<sequence>MRQGADGASEGPQQLLKWLKEIRPRPQGMIELWDDYRFMFLCGEVWSSDSKSQDLPRQSYNYSEILVQAPKKLIRILLTCRICGRFSWAGGSLLTIHLVLNLAWADIREAICYLRQVIGEDQGGLRELLNYASDPTLFPELRSPSIFMELASGYLRFLKSIYDHKLPSSFGWHSCRKWGRVVRSCPPDHRLLRGLRELELGDFFMHERHQDSHDIVQWLKTFPEPQIDLMARFDQPLAGPFGFDELEEWWNRWREGIFLPWVPGQSHETNALADDGVNPDSLS</sequence>
<dbReference type="EMBL" id="JARJCM010000006">
    <property type="protein sequence ID" value="KAJ7044637.1"/>
    <property type="molecule type" value="Genomic_DNA"/>
</dbReference>
<dbReference type="AlphaFoldDB" id="A0AAD6TIS6"/>
<protein>
    <submittedName>
        <fullName evidence="1">Uncharacterized protein</fullName>
    </submittedName>
</protein>
<reference evidence="1" key="1">
    <citation type="submission" date="2023-03" db="EMBL/GenBank/DDBJ databases">
        <title>Massive genome expansion in bonnet fungi (Mycena s.s.) driven by repeated elements and novel gene families across ecological guilds.</title>
        <authorList>
            <consortium name="Lawrence Berkeley National Laboratory"/>
            <person name="Harder C.B."/>
            <person name="Miyauchi S."/>
            <person name="Viragh M."/>
            <person name="Kuo A."/>
            <person name="Thoen E."/>
            <person name="Andreopoulos B."/>
            <person name="Lu D."/>
            <person name="Skrede I."/>
            <person name="Drula E."/>
            <person name="Henrissat B."/>
            <person name="Morin E."/>
            <person name="Kohler A."/>
            <person name="Barry K."/>
            <person name="LaButti K."/>
            <person name="Morin E."/>
            <person name="Salamov A."/>
            <person name="Lipzen A."/>
            <person name="Mereny Z."/>
            <person name="Hegedus B."/>
            <person name="Baldrian P."/>
            <person name="Stursova M."/>
            <person name="Weitz H."/>
            <person name="Taylor A."/>
            <person name="Grigoriev I.V."/>
            <person name="Nagy L.G."/>
            <person name="Martin F."/>
            <person name="Kauserud H."/>
        </authorList>
    </citation>
    <scope>NUCLEOTIDE SEQUENCE</scope>
    <source>
        <strain evidence="1">CBHHK200</strain>
    </source>
</reference>
<evidence type="ECO:0000313" key="2">
    <source>
        <dbReference type="Proteomes" id="UP001218188"/>
    </source>
</evidence>
<organism evidence="1 2">
    <name type="scientific">Mycena alexandri</name>
    <dbReference type="NCBI Taxonomy" id="1745969"/>
    <lineage>
        <taxon>Eukaryota</taxon>
        <taxon>Fungi</taxon>
        <taxon>Dikarya</taxon>
        <taxon>Basidiomycota</taxon>
        <taxon>Agaricomycotina</taxon>
        <taxon>Agaricomycetes</taxon>
        <taxon>Agaricomycetidae</taxon>
        <taxon>Agaricales</taxon>
        <taxon>Marasmiineae</taxon>
        <taxon>Mycenaceae</taxon>
        <taxon>Mycena</taxon>
    </lineage>
</organism>